<evidence type="ECO:0000256" key="1">
    <source>
        <dbReference type="SAM" id="MobiDB-lite"/>
    </source>
</evidence>
<feature type="compositionally biased region" description="Gly residues" evidence="1">
    <location>
        <begin position="59"/>
        <end position="79"/>
    </location>
</feature>
<dbReference type="Pfam" id="PF14230">
    <property type="entry name" value="DUF4333"/>
    <property type="match status" value="1"/>
</dbReference>
<feature type="transmembrane region" description="Helical" evidence="2">
    <location>
        <begin position="99"/>
        <end position="122"/>
    </location>
</feature>
<evidence type="ECO:0000259" key="3">
    <source>
        <dbReference type="Pfam" id="PF14230"/>
    </source>
</evidence>
<organism evidence="4 5">
    <name type="scientific">Crossiella equi</name>
    <dbReference type="NCBI Taxonomy" id="130796"/>
    <lineage>
        <taxon>Bacteria</taxon>
        <taxon>Bacillati</taxon>
        <taxon>Actinomycetota</taxon>
        <taxon>Actinomycetes</taxon>
        <taxon>Pseudonocardiales</taxon>
        <taxon>Pseudonocardiaceae</taxon>
        <taxon>Crossiella</taxon>
    </lineage>
</organism>
<proteinExistence type="predicted"/>
<feature type="compositionally biased region" description="Low complexity" evidence="1">
    <location>
        <begin position="1"/>
        <end position="19"/>
    </location>
</feature>
<evidence type="ECO:0000313" key="4">
    <source>
        <dbReference type="EMBL" id="MBP2478270.1"/>
    </source>
</evidence>
<keyword evidence="2" id="KW-0472">Membrane</keyword>
<feature type="region of interest" description="Disordered" evidence="1">
    <location>
        <begin position="1"/>
        <end position="93"/>
    </location>
</feature>
<protein>
    <recommendedName>
        <fullName evidence="3">DUF4333 domain-containing protein</fullName>
    </recommendedName>
</protein>
<evidence type="ECO:0000256" key="2">
    <source>
        <dbReference type="SAM" id="Phobius"/>
    </source>
</evidence>
<feature type="compositionally biased region" description="Low complexity" evidence="1">
    <location>
        <begin position="41"/>
        <end position="52"/>
    </location>
</feature>
<keyword evidence="2" id="KW-0812">Transmembrane</keyword>
<name>A0ABS5ARE1_9PSEU</name>
<feature type="compositionally biased region" description="Low complexity" evidence="1">
    <location>
        <begin position="80"/>
        <end position="89"/>
    </location>
</feature>
<gene>
    <name evidence="4" type="ORF">JOF53_007142</name>
</gene>
<reference evidence="4 5" key="1">
    <citation type="submission" date="2021-03" db="EMBL/GenBank/DDBJ databases">
        <title>Sequencing the genomes of 1000 actinobacteria strains.</title>
        <authorList>
            <person name="Klenk H.-P."/>
        </authorList>
    </citation>
    <scope>NUCLEOTIDE SEQUENCE [LARGE SCALE GENOMIC DNA]</scope>
    <source>
        <strain evidence="4 5">DSM 44580</strain>
    </source>
</reference>
<dbReference type="Proteomes" id="UP001519363">
    <property type="component" value="Unassembled WGS sequence"/>
</dbReference>
<feature type="domain" description="DUF4333" evidence="3">
    <location>
        <begin position="115"/>
        <end position="188"/>
    </location>
</feature>
<keyword evidence="5" id="KW-1185">Reference proteome</keyword>
<sequence>MSNPYQPQQPGQQPWGQQPGQPPQPQWGQPQQQPGWGGQPQPGQQPQWGQPQQPAPNTPGGGFPGGPGTPGGGFPGGPGAAPYGAPPQGKSGGSAKKPLLYGLVGLVLIGVVFGVLAVLGVFTTKVLDTRAVQTGVQKVLTENFGIAKVTAVTCPNRPEIKQGNTFTCTATVDGKQRQVPVKLTNNEGEYEVGQPK</sequence>
<accession>A0ABS5ARE1</accession>
<dbReference type="RefSeq" id="WP_086785935.1">
    <property type="nucleotide sequence ID" value="NZ_JAGIOO010000001.1"/>
</dbReference>
<dbReference type="EMBL" id="JAGIOO010000001">
    <property type="protein sequence ID" value="MBP2478270.1"/>
    <property type="molecule type" value="Genomic_DNA"/>
</dbReference>
<dbReference type="InterPro" id="IPR025637">
    <property type="entry name" value="DUF4333"/>
</dbReference>
<evidence type="ECO:0000313" key="5">
    <source>
        <dbReference type="Proteomes" id="UP001519363"/>
    </source>
</evidence>
<comment type="caution">
    <text evidence="4">The sequence shown here is derived from an EMBL/GenBank/DDBJ whole genome shotgun (WGS) entry which is preliminary data.</text>
</comment>
<keyword evidence="2" id="KW-1133">Transmembrane helix</keyword>